<evidence type="ECO:0000256" key="3">
    <source>
        <dbReference type="ARBA" id="ARBA00023163"/>
    </source>
</evidence>
<name>A0ABT2GIU4_9MICO</name>
<evidence type="ECO:0000256" key="2">
    <source>
        <dbReference type="ARBA" id="ARBA00023125"/>
    </source>
</evidence>
<dbReference type="PROSITE" id="PS50977">
    <property type="entry name" value="HTH_TETR_2"/>
    <property type="match status" value="1"/>
</dbReference>
<dbReference type="EMBL" id="JANTEZ010000005">
    <property type="protein sequence ID" value="MCS5715517.1"/>
    <property type="molecule type" value="Genomic_DNA"/>
</dbReference>
<organism evidence="6 7">
    <name type="scientific">Herbiconiux gentiana</name>
    <dbReference type="NCBI Taxonomy" id="2970912"/>
    <lineage>
        <taxon>Bacteria</taxon>
        <taxon>Bacillati</taxon>
        <taxon>Actinomycetota</taxon>
        <taxon>Actinomycetes</taxon>
        <taxon>Micrococcales</taxon>
        <taxon>Microbacteriaceae</taxon>
        <taxon>Herbiconiux</taxon>
    </lineage>
</organism>
<dbReference type="SUPFAM" id="SSF46689">
    <property type="entry name" value="Homeodomain-like"/>
    <property type="match status" value="1"/>
</dbReference>
<feature type="DNA-binding region" description="H-T-H motif" evidence="4">
    <location>
        <begin position="37"/>
        <end position="56"/>
    </location>
</feature>
<gene>
    <name evidence="6" type="ORF">NVV95_13280</name>
</gene>
<proteinExistence type="predicted"/>
<dbReference type="InterPro" id="IPR001647">
    <property type="entry name" value="HTH_TetR"/>
</dbReference>
<dbReference type="InterPro" id="IPR009057">
    <property type="entry name" value="Homeodomain-like_sf"/>
</dbReference>
<comment type="caution">
    <text evidence="6">The sequence shown here is derived from an EMBL/GenBank/DDBJ whole genome shotgun (WGS) entry which is preliminary data.</text>
</comment>
<dbReference type="InterPro" id="IPR036271">
    <property type="entry name" value="Tet_transcr_reg_TetR-rel_C_sf"/>
</dbReference>
<keyword evidence="2 4" id="KW-0238">DNA-binding</keyword>
<evidence type="ECO:0000313" key="6">
    <source>
        <dbReference type="EMBL" id="MCS5715517.1"/>
    </source>
</evidence>
<dbReference type="SUPFAM" id="SSF48498">
    <property type="entry name" value="Tetracyclin repressor-like, C-terminal domain"/>
    <property type="match status" value="1"/>
</dbReference>
<protein>
    <submittedName>
        <fullName evidence="6">TetR/AcrR family transcriptional regulator</fullName>
    </submittedName>
</protein>
<dbReference type="PRINTS" id="PR00455">
    <property type="entry name" value="HTHTETR"/>
</dbReference>
<keyword evidence="3" id="KW-0804">Transcription</keyword>
<evidence type="ECO:0000259" key="5">
    <source>
        <dbReference type="PROSITE" id="PS50977"/>
    </source>
</evidence>
<keyword evidence="7" id="KW-1185">Reference proteome</keyword>
<dbReference type="Proteomes" id="UP001165580">
    <property type="component" value="Unassembled WGS sequence"/>
</dbReference>
<dbReference type="PANTHER" id="PTHR30055">
    <property type="entry name" value="HTH-TYPE TRANSCRIPTIONAL REGULATOR RUTR"/>
    <property type="match status" value="1"/>
</dbReference>
<reference evidence="6" key="1">
    <citation type="submission" date="2022-08" db="EMBL/GenBank/DDBJ databases">
        <authorList>
            <person name="Deng Y."/>
            <person name="Han X.-F."/>
            <person name="Zhang Y.-Q."/>
        </authorList>
    </citation>
    <scope>NUCLEOTIDE SEQUENCE</scope>
    <source>
        <strain evidence="6">CPCC 205716</strain>
    </source>
</reference>
<dbReference type="RefSeq" id="WP_259487032.1">
    <property type="nucleotide sequence ID" value="NZ_JANTEZ010000005.1"/>
</dbReference>
<keyword evidence="1" id="KW-0805">Transcription regulation</keyword>
<accession>A0ABT2GIU4</accession>
<sequence>MPEAPKPNRGPSAGPGNRRALITAAREIFAGDGYAAPLSSVARRAGVGQGSLYRHFPDRVALAVAVFDENLTELEELAAHPGTTVDALLDGVVAQALVSTAMIEMIRAERDDERVDHLGERMRSVVTEVVSREQAAGRLGAGVTADDVFLVVSMLAGLLSVTPPSQRPAAVTRARELLAPGLSAP</sequence>
<dbReference type="PANTHER" id="PTHR30055:SF234">
    <property type="entry name" value="HTH-TYPE TRANSCRIPTIONAL REGULATOR BETI"/>
    <property type="match status" value="1"/>
</dbReference>
<dbReference type="Gene3D" id="1.10.357.10">
    <property type="entry name" value="Tetracycline Repressor, domain 2"/>
    <property type="match status" value="1"/>
</dbReference>
<evidence type="ECO:0000256" key="1">
    <source>
        <dbReference type="ARBA" id="ARBA00023015"/>
    </source>
</evidence>
<dbReference type="Pfam" id="PF00440">
    <property type="entry name" value="TetR_N"/>
    <property type="match status" value="1"/>
</dbReference>
<evidence type="ECO:0000313" key="7">
    <source>
        <dbReference type="Proteomes" id="UP001165580"/>
    </source>
</evidence>
<feature type="domain" description="HTH tetR-type" evidence="5">
    <location>
        <begin position="15"/>
        <end position="74"/>
    </location>
</feature>
<dbReference type="InterPro" id="IPR050109">
    <property type="entry name" value="HTH-type_TetR-like_transc_reg"/>
</dbReference>
<evidence type="ECO:0000256" key="4">
    <source>
        <dbReference type="PROSITE-ProRule" id="PRU00335"/>
    </source>
</evidence>